<dbReference type="RefSeq" id="WP_148133957.1">
    <property type="nucleotide sequence ID" value="NZ_CP017634.1"/>
</dbReference>
<dbReference type="AlphaFoldDB" id="A0A3G1KQJ7"/>
<protein>
    <submittedName>
        <fullName evidence="1">Uncharacterized protein</fullName>
    </submittedName>
</protein>
<gene>
    <name evidence="1" type="ORF">DCMF_08055</name>
</gene>
<keyword evidence="2" id="KW-1185">Reference proteome</keyword>
<sequence>MKIINVPVEMIAWFTDAGDVRPFRFRIKDEQRANIVFKIDRIVTKSEEKFAGNRMMVFRCQSLVAGQEKIYELKYEISTCKWVLWKI</sequence>
<organism evidence="1 2">
    <name type="scientific">Formimonas warabiya</name>
    <dbReference type="NCBI Taxonomy" id="1761012"/>
    <lineage>
        <taxon>Bacteria</taxon>
        <taxon>Bacillati</taxon>
        <taxon>Bacillota</taxon>
        <taxon>Clostridia</taxon>
        <taxon>Eubacteriales</taxon>
        <taxon>Peptococcaceae</taxon>
        <taxon>Candidatus Formimonas</taxon>
    </lineage>
</organism>
<proteinExistence type="predicted"/>
<dbReference type="OrthoDB" id="1707431at2"/>
<accession>A0A3G1KQJ7</accession>
<evidence type="ECO:0000313" key="1">
    <source>
        <dbReference type="EMBL" id="ATW24734.1"/>
    </source>
</evidence>
<dbReference type="Proteomes" id="UP000323521">
    <property type="component" value="Chromosome"/>
</dbReference>
<dbReference type="KEGG" id="fwa:DCMF_08055"/>
<dbReference type="EMBL" id="CP017634">
    <property type="protein sequence ID" value="ATW24734.1"/>
    <property type="molecule type" value="Genomic_DNA"/>
</dbReference>
<reference evidence="1 2" key="1">
    <citation type="submission" date="2016-10" db="EMBL/GenBank/DDBJ databases">
        <title>Complete Genome Sequence of Peptococcaceae strain DCMF.</title>
        <authorList>
            <person name="Edwards R.J."/>
            <person name="Holland S.I."/>
            <person name="Deshpande N.P."/>
            <person name="Wong Y.K."/>
            <person name="Ertan H."/>
            <person name="Manefield M."/>
            <person name="Russell T.L."/>
            <person name="Lee M.J."/>
        </authorList>
    </citation>
    <scope>NUCLEOTIDE SEQUENCE [LARGE SCALE GENOMIC DNA]</scope>
    <source>
        <strain evidence="1 2">DCMF</strain>
    </source>
</reference>
<evidence type="ECO:0000313" key="2">
    <source>
        <dbReference type="Proteomes" id="UP000323521"/>
    </source>
</evidence>
<name>A0A3G1KQJ7_FORW1</name>